<protein>
    <submittedName>
        <fullName evidence="1">Uncharacterized protein</fullName>
    </submittedName>
</protein>
<evidence type="ECO:0000313" key="2">
    <source>
        <dbReference type="Proteomes" id="UP000015106"/>
    </source>
</evidence>
<reference evidence="2" key="1">
    <citation type="journal article" date="2013" name="Nature">
        <title>Draft genome of the wheat A-genome progenitor Triticum urartu.</title>
        <authorList>
            <person name="Ling H.Q."/>
            <person name="Zhao S."/>
            <person name="Liu D."/>
            <person name="Wang J."/>
            <person name="Sun H."/>
            <person name="Zhang C."/>
            <person name="Fan H."/>
            <person name="Li D."/>
            <person name="Dong L."/>
            <person name="Tao Y."/>
            <person name="Gao C."/>
            <person name="Wu H."/>
            <person name="Li Y."/>
            <person name="Cui Y."/>
            <person name="Guo X."/>
            <person name="Zheng S."/>
            <person name="Wang B."/>
            <person name="Yu K."/>
            <person name="Liang Q."/>
            <person name="Yang W."/>
            <person name="Lou X."/>
            <person name="Chen J."/>
            <person name="Feng M."/>
            <person name="Jian J."/>
            <person name="Zhang X."/>
            <person name="Luo G."/>
            <person name="Jiang Y."/>
            <person name="Liu J."/>
            <person name="Wang Z."/>
            <person name="Sha Y."/>
            <person name="Zhang B."/>
            <person name="Wu H."/>
            <person name="Tang D."/>
            <person name="Shen Q."/>
            <person name="Xue P."/>
            <person name="Zou S."/>
            <person name="Wang X."/>
            <person name="Liu X."/>
            <person name="Wang F."/>
            <person name="Yang Y."/>
            <person name="An X."/>
            <person name="Dong Z."/>
            <person name="Zhang K."/>
            <person name="Zhang X."/>
            <person name="Luo M.C."/>
            <person name="Dvorak J."/>
            <person name="Tong Y."/>
            <person name="Wang J."/>
            <person name="Yang H."/>
            <person name="Li Z."/>
            <person name="Wang D."/>
            <person name="Zhang A."/>
            <person name="Wang J."/>
        </authorList>
    </citation>
    <scope>NUCLEOTIDE SEQUENCE</scope>
    <source>
        <strain evidence="2">cv. G1812</strain>
    </source>
</reference>
<name>A0A8R7QD89_TRIUA</name>
<accession>A0A8R7QD89</accession>
<sequence length="22" mass="2532">MYLLASSLLFCPPTIHPGMRRQ</sequence>
<evidence type="ECO:0000313" key="1">
    <source>
        <dbReference type="EnsemblPlants" id="TuG1812G0500001680.01.T01.cds292387"/>
    </source>
</evidence>
<proteinExistence type="predicted"/>
<dbReference type="Gramene" id="TuG1812G0500001680.01.T01">
    <property type="protein sequence ID" value="TuG1812G0500001680.01.T01.cds292387"/>
    <property type="gene ID" value="TuG1812G0500001680.01"/>
</dbReference>
<organism evidence="1 2">
    <name type="scientific">Triticum urartu</name>
    <name type="common">Red wild einkorn</name>
    <name type="synonym">Crithodium urartu</name>
    <dbReference type="NCBI Taxonomy" id="4572"/>
    <lineage>
        <taxon>Eukaryota</taxon>
        <taxon>Viridiplantae</taxon>
        <taxon>Streptophyta</taxon>
        <taxon>Embryophyta</taxon>
        <taxon>Tracheophyta</taxon>
        <taxon>Spermatophyta</taxon>
        <taxon>Magnoliopsida</taxon>
        <taxon>Liliopsida</taxon>
        <taxon>Poales</taxon>
        <taxon>Poaceae</taxon>
        <taxon>BOP clade</taxon>
        <taxon>Pooideae</taxon>
        <taxon>Triticodae</taxon>
        <taxon>Triticeae</taxon>
        <taxon>Triticinae</taxon>
        <taxon>Triticum</taxon>
    </lineage>
</organism>
<dbReference type="AlphaFoldDB" id="A0A8R7QD89"/>
<dbReference type="EnsemblPlants" id="TuG1812G0500001680.01.T01">
    <property type="protein sequence ID" value="TuG1812G0500001680.01.T01.cds292387"/>
    <property type="gene ID" value="TuG1812G0500001680.01"/>
</dbReference>
<reference evidence="1" key="3">
    <citation type="submission" date="2022-06" db="UniProtKB">
        <authorList>
            <consortium name="EnsemblPlants"/>
        </authorList>
    </citation>
    <scope>IDENTIFICATION</scope>
</reference>
<dbReference type="Proteomes" id="UP000015106">
    <property type="component" value="Chromosome 5"/>
</dbReference>
<reference evidence="1" key="2">
    <citation type="submission" date="2018-03" db="EMBL/GenBank/DDBJ databases">
        <title>The Triticum urartu genome reveals the dynamic nature of wheat genome evolution.</title>
        <authorList>
            <person name="Ling H."/>
            <person name="Ma B."/>
            <person name="Shi X."/>
            <person name="Liu H."/>
            <person name="Dong L."/>
            <person name="Sun H."/>
            <person name="Cao Y."/>
            <person name="Gao Q."/>
            <person name="Zheng S."/>
            <person name="Li Y."/>
            <person name="Yu Y."/>
            <person name="Du H."/>
            <person name="Qi M."/>
            <person name="Li Y."/>
            <person name="Yu H."/>
            <person name="Cui Y."/>
            <person name="Wang N."/>
            <person name="Chen C."/>
            <person name="Wu H."/>
            <person name="Zhao Y."/>
            <person name="Zhang J."/>
            <person name="Li Y."/>
            <person name="Zhou W."/>
            <person name="Zhang B."/>
            <person name="Hu W."/>
            <person name="Eijk M."/>
            <person name="Tang J."/>
            <person name="Witsenboer H."/>
            <person name="Zhao S."/>
            <person name="Li Z."/>
            <person name="Zhang A."/>
            <person name="Wang D."/>
            <person name="Liang C."/>
        </authorList>
    </citation>
    <scope>NUCLEOTIDE SEQUENCE [LARGE SCALE GENOMIC DNA]</scope>
    <source>
        <strain evidence="1">cv. G1812</strain>
    </source>
</reference>
<keyword evidence="2" id="KW-1185">Reference proteome</keyword>